<sequence length="132" mass="14191">MSTVTASNPIAGTILLQRLEGLAALGLGVAAYIWLGQSWWVFALLFLVPDIAMLGYLRSPRFGALTYNLVHTYAAPALLALSGLAVGPLAYGLAAIWTAHIGFDRLLGYGLKLETGFEHTHLGLIGKARRKR</sequence>
<keyword evidence="1" id="KW-1133">Transmembrane helix</keyword>
<keyword evidence="1" id="KW-0472">Membrane</keyword>
<dbReference type="InterPro" id="IPR025356">
    <property type="entry name" value="DUF4260"/>
</dbReference>
<feature type="transmembrane region" description="Helical" evidence="1">
    <location>
        <begin position="78"/>
        <end position="103"/>
    </location>
</feature>
<evidence type="ECO:0000256" key="1">
    <source>
        <dbReference type="SAM" id="Phobius"/>
    </source>
</evidence>
<reference evidence="2 3" key="1">
    <citation type="submission" date="2019-07" db="EMBL/GenBank/DDBJ databases">
        <title>Full genome sequence of Devosia sp. Gsoil 520.</title>
        <authorList>
            <person name="Im W.-T."/>
        </authorList>
    </citation>
    <scope>NUCLEOTIDE SEQUENCE [LARGE SCALE GENOMIC DNA]</scope>
    <source>
        <strain evidence="2 3">Gsoil 520</strain>
    </source>
</reference>
<keyword evidence="1" id="KW-0812">Transmembrane</keyword>
<evidence type="ECO:0000313" key="2">
    <source>
        <dbReference type="EMBL" id="QDZ12322.1"/>
    </source>
</evidence>
<evidence type="ECO:0000313" key="3">
    <source>
        <dbReference type="Proteomes" id="UP000315364"/>
    </source>
</evidence>
<dbReference type="Proteomes" id="UP000315364">
    <property type="component" value="Chromosome"/>
</dbReference>
<dbReference type="Pfam" id="PF14079">
    <property type="entry name" value="DUF4260"/>
    <property type="match status" value="1"/>
</dbReference>
<dbReference type="AlphaFoldDB" id="A0A5B8LY14"/>
<feature type="transmembrane region" description="Helical" evidence="1">
    <location>
        <begin position="12"/>
        <end position="33"/>
    </location>
</feature>
<dbReference type="OrthoDB" id="9813911at2"/>
<dbReference type="EMBL" id="CP042304">
    <property type="protein sequence ID" value="QDZ12322.1"/>
    <property type="molecule type" value="Genomic_DNA"/>
</dbReference>
<keyword evidence="3" id="KW-1185">Reference proteome</keyword>
<proteinExistence type="predicted"/>
<protein>
    <submittedName>
        <fullName evidence="2">DUF4260 family protein</fullName>
    </submittedName>
</protein>
<organism evidence="2 3">
    <name type="scientific">Devosia ginsengisoli</name>
    <dbReference type="NCBI Taxonomy" id="400770"/>
    <lineage>
        <taxon>Bacteria</taxon>
        <taxon>Pseudomonadati</taxon>
        <taxon>Pseudomonadota</taxon>
        <taxon>Alphaproteobacteria</taxon>
        <taxon>Hyphomicrobiales</taxon>
        <taxon>Devosiaceae</taxon>
        <taxon>Devosia</taxon>
    </lineage>
</organism>
<name>A0A5B8LY14_9HYPH</name>
<accession>A0A5B8LY14</accession>
<gene>
    <name evidence="2" type="ORF">FPZ08_17140</name>
</gene>
<dbReference type="RefSeq" id="WP_146291231.1">
    <property type="nucleotide sequence ID" value="NZ_CP042304.1"/>
</dbReference>
<dbReference type="KEGG" id="dea:FPZ08_17140"/>